<protein>
    <submittedName>
        <fullName evidence="1">Uncharacterized protein</fullName>
    </submittedName>
</protein>
<reference evidence="1 2" key="1">
    <citation type="journal article" date="2018" name="ACS Chem. Biol.">
        <title>Ketoreductase domain dysfunction expands chemodiversity: malyngamide biosynthesis in the cyanobacterium Okeania hirsuta.</title>
        <authorList>
            <person name="Moss N.A."/>
            <person name="Leao T."/>
            <person name="Rankin M."/>
            <person name="McCullough T.M."/>
            <person name="Qu P."/>
            <person name="Korobeynikov A."/>
            <person name="Smith J.L."/>
            <person name="Gerwick L."/>
            <person name="Gerwick W.H."/>
        </authorList>
    </citation>
    <scope>NUCLEOTIDE SEQUENCE [LARGE SCALE GENOMIC DNA]</scope>
    <source>
        <strain evidence="1 2">PAB10Feb10-1</strain>
    </source>
</reference>
<evidence type="ECO:0000313" key="2">
    <source>
        <dbReference type="Proteomes" id="UP000269154"/>
    </source>
</evidence>
<dbReference type="RefSeq" id="WP_124147236.1">
    <property type="nucleotide sequence ID" value="NZ_CAWOKI010000247.1"/>
</dbReference>
<name>A0A3N6P7V5_9CYAN</name>
<comment type="caution">
    <text evidence="1">The sequence shown here is derived from an EMBL/GenBank/DDBJ whole genome shotgun (WGS) entry which is preliminary data.</text>
</comment>
<keyword evidence="2" id="KW-1185">Reference proteome</keyword>
<sequence length="138" mass="15590">MGNTIGIMFGFLGGTIFASEGGYKVLQHPNPNREYQRLSEAKWFLALRWCEQFPAPAGILNFQGQFSFYNQAALRIGEHNFLPLEYRQEIFNQCLSLPAGTTKTYSIFAPDGSYFSSFEVMGIDIDPRYGRIAIVNSL</sequence>
<dbReference type="EMBL" id="RCBY01000141">
    <property type="protein sequence ID" value="RQH33754.1"/>
    <property type="molecule type" value="Genomic_DNA"/>
</dbReference>
<dbReference type="OrthoDB" id="427831at2"/>
<dbReference type="Proteomes" id="UP000269154">
    <property type="component" value="Unassembled WGS sequence"/>
</dbReference>
<dbReference type="AlphaFoldDB" id="A0A3N6P7V5"/>
<gene>
    <name evidence="1" type="ORF">D5R40_21320</name>
</gene>
<organism evidence="1 2">
    <name type="scientific">Okeania hirsuta</name>
    <dbReference type="NCBI Taxonomy" id="1458930"/>
    <lineage>
        <taxon>Bacteria</taxon>
        <taxon>Bacillati</taxon>
        <taxon>Cyanobacteriota</taxon>
        <taxon>Cyanophyceae</taxon>
        <taxon>Oscillatoriophycideae</taxon>
        <taxon>Oscillatoriales</taxon>
        <taxon>Microcoleaceae</taxon>
        <taxon>Okeania</taxon>
    </lineage>
</organism>
<accession>A0A3N6P7V5</accession>
<proteinExistence type="predicted"/>
<evidence type="ECO:0000313" key="1">
    <source>
        <dbReference type="EMBL" id="RQH33754.1"/>
    </source>
</evidence>